<organism evidence="2 3">
    <name type="scientific">Jeotgalibacillus soli</name>
    <dbReference type="NCBI Taxonomy" id="889306"/>
    <lineage>
        <taxon>Bacteria</taxon>
        <taxon>Bacillati</taxon>
        <taxon>Bacillota</taxon>
        <taxon>Bacilli</taxon>
        <taxon>Bacillales</taxon>
        <taxon>Caryophanaceae</taxon>
        <taxon>Jeotgalibacillus</taxon>
    </lineage>
</organism>
<keyword evidence="1" id="KW-1133">Transmembrane helix</keyword>
<accession>A0A0C2RVB9</accession>
<keyword evidence="1" id="KW-0812">Transmembrane</keyword>
<proteinExistence type="predicted"/>
<keyword evidence="1" id="KW-0472">Membrane</keyword>
<protein>
    <submittedName>
        <fullName evidence="2">Uncharacterized protein</fullName>
    </submittedName>
</protein>
<feature type="transmembrane region" description="Helical" evidence="1">
    <location>
        <begin position="7"/>
        <end position="25"/>
    </location>
</feature>
<feature type="transmembrane region" description="Helical" evidence="1">
    <location>
        <begin position="31"/>
        <end position="49"/>
    </location>
</feature>
<gene>
    <name evidence="2" type="ORF">KP78_20480</name>
</gene>
<evidence type="ECO:0000313" key="2">
    <source>
        <dbReference type="EMBL" id="KIL45699.1"/>
    </source>
</evidence>
<keyword evidence="3" id="KW-1185">Reference proteome</keyword>
<dbReference type="STRING" id="889306.KP78_20480"/>
<name>A0A0C2RVB9_9BACL</name>
<reference evidence="2 3" key="1">
    <citation type="submission" date="2015-01" db="EMBL/GenBank/DDBJ databases">
        <title>Genome sequencing of Jeotgalibacillus soli.</title>
        <authorList>
            <person name="Goh K.M."/>
            <person name="Chan K.-G."/>
            <person name="Yaakop A.S."/>
            <person name="Ee R."/>
            <person name="Gan H.M."/>
            <person name="Chan C.S."/>
        </authorList>
    </citation>
    <scope>NUCLEOTIDE SEQUENCE [LARGE SCALE GENOMIC DNA]</scope>
    <source>
        <strain evidence="2 3">P9</strain>
    </source>
</reference>
<dbReference type="AlphaFoldDB" id="A0A0C2RVB9"/>
<sequence length="69" mass="8365">MRKWIFLFWLLAIMGAFFLHLFALLEIYSLVFSSVILFVVIFLFIIWATSKNRFRGFSSSRSYFKKRRS</sequence>
<dbReference type="RefSeq" id="WP_041088409.1">
    <property type="nucleotide sequence ID" value="NZ_JXRP01000017.1"/>
</dbReference>
<comment type="caution">
    <text evidence="2">The sequence shown here is derived from an EMBL/GenBank/DDBJ whole genome shotgun (WGS) entry which is preliminary data.</text>
</comment>
<evidence type="ECO:0000256" key="1">
    <source>
        <dbReference type="SAM" id="Phobius"/>
    </source>
</evidence>
<dbReference type="PATRIC" id="fig|889306.3.peg.2065"/>
<dbReference type="Proteomes" id="UP000031938">
    <property type="component" value="Unassembled WGS sequence"/>
</dbReference>
<evidence type="ECO:0000313" key="3">
    <source>
        <dbReference type="Proteomes" id="UP000031938"/>
    </source>
</evidence>
<dbReference type="EMBL" id="JXRP01000017">
    <property type="protein sequence ID" value="KIL45699.1"/>
    <property type="molecule type" value="Genomic_DNA"/>
</dbReference>